<dbReference type="AlphaFoldDB" id="A0A5S5CKJ6"/>
<evidence type="ECO:0000256" key="1">
    <source>
        <dbReference type="ARBA" id="ARBA00023015"/>
    </source>
</evidence>
<organism evidence="5 6">
    <name type="scientific">Blastococcus xanthinilyticus</name>
    <dbReference type="NCBI Taxonomy" id="1564164"/>
    <lineage>
        <taxon>Bacteria</taxon>
        <taxon>Bacillati</taxon>
        <taxon>Actinomycetota</taxon>
        <taxon>Actinomycetes</taxon>
        <taxon>Geodermatophilales</taxon>
        <taxon>Geodermatophilaceae</taxon>
        <taxon>Blastococcus</taxon>
    </lineage>
</organism>
<reference evidence="5 6" key="1">
    <citation type="submission" date="2019-07" db="EMBL/GenBank/DDBJ databases">
        <title>Genomic Encyclopedia of Archaeal and Bacterial Type Strains, Phase II (KMG-II): from individual species to whole genera.</title>
        <authorList>
            <person name="Goeker M."/>
        </authorList>
    </citation>
    <scope>NUCLEOTIDE SEQUENCE [LARGE SCALE GENOMIC DNA]</scope>
    <source>
        <strain evidence="5 6">DSM 46842</strain>
    </source>
</reference>
<dbReference type="InterPro" id="IPR059106">
    <property type="entry name" value="WHD_MalT"/>
</dbReference>
<proteinExistence type="predicted"/>
<evidence type="ECO:0000313" key="6">
    <source>
        <dbReference type="Proteomes" id="UP000322499"/>
    </source>
</evidence>
<dbReference type="PANTHER" id="PTHR44688">
    <property type="entry name" value="DNA-BINDING TRANSCRIPTIONAL ACTIVATOR DEVR_DOSR"/>
    <property type="match status" value="1"/>
</dbReference>
<keyword evidence="6" id="KW-1185">Reference proteome</keyword>
<dbReference type="Pfam" id="PF13401">
    <property type="entry name" value="AAA_22"/>
    <property type="match status" value="1"/>
</dbReference>
<dbReference type="CDD" id="cd06170">
    <property type="entry name" value="LuxR_C_like"/>
    <property type="match status" value="1"/>
</dbReference>
<sequence>MHRPRLVDAMEAAAPGQLSLVSAPAGYGKTLLLAEWAHQHTDATAWVSLDADDNDDRRFWSAVLSALTSCAAVPEDSAVRRLAVPGRPSRDPAFLAAVVNAVDLLPARVHLILDDVHELTAPDPLHGLADLVRDRPTALHLVLAGRSDPRLPLSRMRLNGEVCETRAAALRFSMREADEMLAGTDVVLRPDQLRLLVAQTDGWAAGLRLAALSLREADDTDRFLTDFAGNSRAISDYLVDEIITRLPSGTLEVLRAVSVCDPLSAPLAVTLTGRPDAGEVLDRLEHDTSLLLSAGEGRTWYRLHPLLRSHLLADLRRRRPDLVPDLHRRAADWYDGQGHPVPAIGHARQAGDSDRVTQLLRRNAVSLIADGAYRVLRETLDGLGGRFLAQDPWLALLAALVDVETGALAAADAHLDCADSVWPAEPRPELTALRVLVHARRVSLTGDPVEMVQVTEDLGAASGEHHGLAVIGELDRALALLTADRPAEAQAVAEAATQRARLWAQPYLVARGLTVLAAVESVRGNYRRMVALAEEADEVVPGADWETTAGAVMSSILRAYGALLRAEPAACLDLLGPALGFGDAPDDAPLDAVEPTARGLRGAALVDLGRVTDGLDELRRARTRTVDHPRMAATSAFLASLEYPAATLAGHREVARTVADWVEDSLGPTGDVVLLRAQRLTAMGRHSGAAEALRPLLDGTLRAFVPWAVLEAWVLDCRLAVLTGRREHARASLNRALEWSEATDVLRPLACGPTEVADLLTSLLGSFDTREPIARRVLRARLALSADETRVGLTGRERAVLDLLPSQRSFGEIASELAVSPTTVKTHVRALYSKLGASSRREAVDQARHRGLLFPGPS</sequence>
<name>A0A5S5CKJ6_9ACTN</name>
<dbReference type="InterPro" id="IPR036388">
    <property type="entry name" value="WH-like_DNA-bd_sf"/>
</dbReference>
<dbReference type="SUPFAM" id="SSF46894">
    <property type="entry name" value="C-terminal effector domain of the bipartite response regulators"/>
    <property type="match status" value="1"/>
</dbReference>
<gene>
    <name evidence="5" type="ORF">BD833_1264</name>
</gene>
<dbReference type="InterPro" id="IPR000792">
    <property type="entry name" value="Tscrpt_reg_LuxR_C"/>
</dbReference>
<dbReference type="SUPFAM" id="SSF52540">
    <property type="entry name" value="P-loop containing nucleoside triphosphate hydrolases"/>
    <property type="match status" value="1"/>
</dbReference>
<dbReference type="GO" id="GO:0016887">
    <property type="term" value="F:ATP hydrolysis activity"/>
    <property type="evidence" value="ECO:0007669"/>
    <property type="project" value="InterPro"/>
</dbReference>
<dbReference type="Pfam" id="PF00196">
    <property type="entry name" value="GerE"/>
    <property type="match status" value="1"/>
</dbReference>
<accession>A0A5S5CKJ6</accession>
<dbReference type="Pfam" id="PF25873">
    <property type="entry name" value="WHD_MalT"/>
    <property type="match status" value="1"/>
</dbReference>
<dbReference type="PANTHER" id="PTHR44688:SF16">
    <property type="entry name" value="DNA-BINDING TRANSCRIPTIONAL ACTIVATOR DEVR_DOSR"/>
    <property type="match status" value="1"/>
</dbReference>
<keyword evidence="3" id="KW-0804">Transcription</keyword>
<dbReference type="InterPro" id="IPR027417">
    <property type="entry name" value="P-loop_NTPase"/>
</dbReference>
<evidence type="ECO:0000313" key="5">
    <source>
        <dbReference type="EMBL" id="TYP81151.1"/>
    </source>
</evidence>
<evidence type="ECO:0000259" key="4">
    <source>
        <dbReference type="PROSITE" id="PS50043"/>
    </source>
</evidence>
<dbReference type="InterPro" id="IPR016032">
    <property type="entry name" value="Sig_transdc_resp-reg_C-effctor"/>
</dbReference>
<keyword evidence="1" id="KW-0805">Transcription regulation</keyword>
<dbReference type="PROSITE" id="PS50043">
    <property type="entry name" value="HTH_LUXR_2"/>
    <property type="match status" value="1"/>
</dbReference>
<evidence type="ECO:0000256" key="2">
    <source>
        <dbReference type="ARBA" id="ARBA00023125"/>
    </source>
</evidence>
<comment type="caution">
    <text evidence="5">The sequence shown here is derived from an EMBL/GenBank/DDBJ whole genome shotgun (WGS) entry which is preliminary data.</text>
</comment>
<dbReference type="SMART" id="SM00421">
    <property type="entry name" value="HTH_LUXR"/>
    <property type="match status" value="1"/>
</dbReference>
<dbReference type="Gene3D" id="1.10.10.10">
    <property type="entry name" value="Winged helix-like DNA-binding domain superfamily/Winged helix DNA-binding domain"/>
    <property type="match status" value="1"/>
</dbReference>
<dbReference type="GO" id="GO:0003677">
    <property type="term" value="F:DNA binding"/>
    <property type="evidence" value="ECO:0007669"/>
    <property type="project" value="UniProtKB-KW"/>
</dbReference>
<feature type="domain" description="HTH luxR-type" evidence="4">
    <location>
        <begin position="786"/>
        <end position="851"/>
    </location>
</feature>
<dbReference type="InterPro" id="IPR049945">
    <property type="entry name" value="AAA_22"/>
</dbReference>
<dbReference type="GO" id="GO:0006355">
    <property type="term" value="P:regulation of DNA-templated transcription"/>
    <property type="evidence" value="ECO:0007669"/>
    <property type="project" value="InterPro"/>
</dbReference>
<dbReference type="Proteomes" id="UP000322499">
    <property type="component" value="Unassembled WGS sequence"/>
</dbReference>
<dbReference type="EMBL" id="VNHW01000026">
    <property type="protein sequence ID" value="TYP81151.1"/>
    <property type="molecule type" value="Genomic_DNA"/>
</dbReference>
<evidence type="ECO:0000256" key="3">
    <source>
        <dbReference type="ARBA" id="ARBA00023163"/>
    </source>
</evidence>
<keyword evidence="2" id="KW-0238">DNA-binding</keyword>
<protein>
    <submittedName>
        <fullName evidence="5">LuxR family maltose regulon positive regulatory protein</fullName>
    </submittedName>
</protein>